<gene>
    <name evidence="1" type="ORF">OC846_000866</name>
</gene>
<reference evidence="1" key="1">
    <citation type="journal article" date="2023" name="PhytoFront">
        <title>Draft Genome Resources of Seven Strains of Tilletia horrida, Causal Agent of Kernel Smut of Rice.</title>
        <authorList>
            <person name="Khanal S."/>
            <person name="Antony Babu S."/>
            <person name="Zhou X.G."/>
        </authorList>
    </citation>
    <scope>NUCLEOTIDE SEQUENCE</scope>
    <source>
        <strain evidence="1">TX6</strain>
    </source>
</reference>
<sequence>MSAMQLNTACSAVPMARTMVMQMLAMPEKMALTAFTMADTMELRQDATAELKEWRSIRQNLDRSTTLAFREAHLP</sequence>
<dbReference type="EMBL" id="JAPDMZ010000010">
    <property type="protein sequence ID" value="KAK0556839.1"/>
    <property type="molecule type" value="Genomic_DNA"/>
</dbReference>
<dbReference type="AlphaFoldDB" id="A0AAN6GTP6"/>
<evidence type="ECO:0000313" key="2">
    <source>
        <dbReference type="Proteomes" id="UP001176517"/>
    </source>
</evidence>
<dbReference type="Proteomes" id="UP001176517">
    <property type="component" value="Unassembled WGS sequence"/>
</dbReference>
<comment type="caution">
    <text evidence="1">The sequence shown here is derived from an EMBL/GenBank/DDBJ whole genome shotgun (WGS) entry which is preliminary data.</text>
</comment>
<organism evidence="1 2">
    <name type="scientific">Tilletia horrida</name>
    <dbReference type="NCBI Taxonomy" id="155126"/>
    <lineage>
        <taxon>Eukaryota</taxon>
        <taxon>Fungi</taxon>
        <taxon>Dikarya</taxon>
        <taxon>Basidiomycota</taxon>
        <taxon>Ustilaginomycotina</taxon>
        <taxon>Exobasidiomycetes</taxon>
        <taxon>Tilletiales</taxon>
        <taxon>Tilletiaceae</taxon>
        <taxon>Tilletia</taxon>
    </lineage>
</organism>
<evidence type="ECO:0000313" key="1">
    <source>
        <dbReference type="EMBL" id="KAK0556839.1"/>
    </source>
</evidence>
<proteinExistence type="predicted"/>
<keyword evidence="2" id="KW-1185">Reference proteome</keyword>
<name>A0AAN6GTP6_9BASI</name>
<accession>A0AAN6GTP6</accession>
<protein>
    <submittedName>
        <fullName evidence="1">Uncharacterized protein</fullName>
    </submittedName>
</protein>